<dbReference type="GO" id="GO:0019285">
    <property type="term" value="P:glycine betaine biosynthetic process from choline"/>
    <property type="evidence" value="ECO:0007669"/>
    <property type="project" value="TreeGrafter"/>
</dbReference>
<name>A0A5J6N8B6_9PROT</name>
<dbReference type="SUPFAM" id="SSF51905">
    <property type="entry name" value="FAD/NAD(P)-binding domain"/>
    <property type="match status" value="1"/>
</dbReference>
<comment type="cofactor">
    <cofactor evidence="1 5">
        <name>FAD</name>
        <dbReference type="ChEBI" id="CHEBI:57692"/>
    </cofactor>
</comment>
<accession>A0A5J6N8B6</accession>
<dbReference type="RefSeq" id="WP_151120510.1">
    <property type="nucleotide sequence ID" value="NZ_CP042582.1"/>
</dbReference>
<dbReference type="SUPFAM" id="SSF54373">
    <property type="entry name" value="FAD-linked reductases, C-terminal domain"/>
    <property type="match status" value="1"/>
</dbReference>
<gene>
    <name evidence="9" type="primary">betA</name>
    <name evidence="9" type="ORF">FRZ61_51800</name>
</gene>
<dbReference type="Proteomes" id="UP000325797">
    <property type="component" value="Chromosome"/>
</dbReference>
<dbReference type="InterPro" id="IPR007867">
    <property type="entry name" value="GMC_OxRtase_C"/>
</dbReference>
<feature type="binding site" evidence="5">
    <location>
        <begin position="100"/>
        <end position="103"/>
    </location>
    <ligand>
        <name>FAD</name>
        <dbReference type="ChEBI" id="CHEBI:57692"/>
    </ligand>
</feature>
<organism evidence="9 10">
    <name type="scientific">Hypericibacter adhaerens</name>
    <dbReference type="NCBI Taxonomy" id="2602016"/>
    <lineage>
        <taxon>Bacteria</taxon>
        <taxon>Pseudomonadati</taxon>
        <taxon>Pseudomonadota</taxon>
        <taxon>Alphaproteobacteria</taxon>
        <taxon>Rhodospirillales</taxon>
        <taxon>Dongiaceae</taxon>
        <taxon>Hypericibacter</taxon>
    </lineage>
</organism>
<dbReference type="PIRSF" id="PIRSF000137">
    <property type="entry name" value="Alcohol_oxidase"/>
    <property type="match status" value="1"/>
</dbReference>
<evidence type="ECO:0000259" key="8">
    <source>
        <dbReference type="PROSITE" id="PS00624"/>
    </source>
</evidence>
<dbReference type="InterPro" id="IPR036188">
    <property type="entry name" value="FAD/NAD-bd_sf"/>
</dbReference>
<proteinExistence type="inferred from homology"/>
<evidence type="ECO:0000256" key="6">
    <source>
        <dbReference type="RuleBase" id="RU003968"/>
    </source>
</evidence>
<dbReference type="PANTHER" id="PTHR11552">
    <property type="entry name" value="GLUCOSE-METHANOL-CHOLINE GMC OXIDOREDUCTASE"/>
    <property type="match status" value="1"/>
</dbReference>
<dbReference type="GO" id="GO:0016020">
    <property type="term" value="C:membrane"/>
    <property type="evidence" value="ECO:0007669"/>
    <property type="project" value="TreeGrafter"/>
</dbReference>
<evidence type="ECO:0000313" key="10">
    <source>
        <dbReference type="Proteomes" id="UP000325797"/>
    </source>
</evidence>
<dbReference type="PROSITE" id="PS51257">
    <property type="entry name" value="PROKAR_LIPOPROTEIN"/>
    <property type="match status" value="1"/>
</dbReference>
<dbReference type="NCBIfam" id="NF002550">
    <property type="entry name" value="PRK02106.1"/>
    <property type="match status" value="1"/>
</dbReference>
<keyword evidence="4 5" id="KW-0274">FAD</keyword>
<evidence type="ECO:0000256" key="2">
    <source>
        <dbReference type="ARBA" id="ARBA00010790"/>
    </source>
</evidence>
<dbReference type="PROSITE" id="PS00623">
    <property type="entry name" value="GMC_OXRED_1"/>
    <property type="match status" value="1"/>
</dbReference>
<comment type="similarity">
    <text evidence="2 6">Belongs to the GMC oxidoreductase family.</text>
</comment>
<dbReference type="Pfam" id="PF00732">
    <property type="entry name" value="GMC_oxred_N"/>
    <property type="match status" value="1"/>
</dbReference>
<evidence type="ECO:0000256" key="3">
    <source>
        <dbReference type="ARBA" id="ARBA00022630"/>
    </source>
</evidence>
<evidence type="ECO:0000256" key="1">
    <source>
        <dbReference type="ARBA" id="ARBA00001974"/>
    </source>
</evidence>
<feature type="domain" description="Glucose-methanol-choline oxidoreductase N-terminal" evidence="7">
    <location>
        <begin position="90"/>
        <end position="113"/>
    </location>
</feature>
<dbReference type="PROSITE" id="PS00624">
    <property type="entry name" value="GMC_OXRED_2"/>
    <property type="match status" value="1"/>
</dbReference>
<evidence type="ECO:0000313" key="9">
    <source>
        <dbReference type="EMBL" id="QEX25233.1"/>
    </source>
</evidence>
<dbReference type="EMBL" id="CP042582">
    <property type="protein sequence ID" value="QEX25233.1"/>
    <property type="molecule type" value="Genomic_DNA"/>
</dbReference>
<dbReference type="GO" id="GO:0008812">
    <property type="term" value="F:choline dehydrogenase activity"/>
    <property type="evidence" value="ECO:0007669"/>
    <property type="project" value="TreeGrafter"/>
</dbReference>
<feature type="domain" description="Glucose-methanol-choline oxidoreductase N-terminal" evidence="8">
    <location>
        <begin position="263"/>
        <end position="277"/>
    </location>
</feature>
<evidence type="ECO:0000259" key="7">
    <source>
        <dbReference type="PROSITE" id="PS00623"/>
    </source>
</evidence>
<evidence type="ECO:0000256" key="5">
    <source>
        <dbReference type="PIRSR" id="PIRSR000137-2"/>
    </source>
</evidence>
<dbReference type="KEGG" id="hadh:FRZ61_51800"/>
<dbReference type="Pfam" id="PF05199">
    <property type="entry name" value="GMC_oxred_C"/>
    <property type="match status" value="1"/>
</dbReference>
<evidence type="ECO:0000256" key="4">
    <source>
        <dbReference type="ARBA" id="ARBA00022827"/>
    </source>
</evidence>
<dbReference type="GO" id="GO:0050660">
    <property type="term" value="F:flavin adenine dinucleotide binding"/>
    <property type="evidence" value="ECO:0007669"/>
    <property type="project" value="InterPro"/>
</dbReference>
<keyword evidence="10" id="KW-1185">Reference proteome</keyword>
<dbReference type="InterPro" id="IPR012132">
    <property type="entry name" value="GMC_OxRdtase"/>
</dbReference>
<dbReference type="Gene3D" id="3.30.560.10">
    <property type="entry name" value="Glucose Oxidase, domain 3"/>
    <property type="match status" value="1"/>
</dbReference>
<dbReference type="OrthoDB" id="9785276at2"/>
<feature type="binding site" evidence="5">
    <location>
        <position position="92"/>
    </location>
    <ligand>
        <name>FAD</name>
        <dbReference type="ChEBI" id="CHEBI:57692"/>
    </ligand>
</feature>
<sequence>MVGRDTGALGDSFDFVVVGAGSAGCVLAARLTEDPKVRVLLLEAGGSDRDWRIEMPLGVGALLESGRHNWNYVTEPEPELGGRRIDHPRGKVLGGSSSINGMVYTRGHGRDYDGWVSEHGCTGWGYADLLPYFQRAETSAGPRDPYRGSAGPLRVMPPDIAGRPLNAAFMEAGKQAGYPLTRDSNGLQQEGFGPNEMTISGGRRWSAARAYLDPARGRPNLKILSDVLVERVVFEGKRATGVAGRRDGQAFSVRAREVIVSGGSINSPQVLMLSGIGPADHLQSLGMAVVADRPAVGQNLQDHPDLTVQYWLKQPVSLFPATRFPGKWLTGLTWFLAREGLAATNQFEAAAFIRTRAGIDHPDLKLELLPLAFRPGSFAPHPGHACQIHMTMLRAESRGTLTLRSADPKASPRLQFNYLSDARDLETMRRAVRLTQEIVRQPALQAYVRDEIAPGPAGANEASLERWIRDNIATAFHPAGTCRMGGDPDSVVDPQLCVRGVEGLRVVDASIMPQVVSANTNAPTIMLAERASDIIRGLSLPASNLPYWTHPNWQTAQR</sequence>
<dbReference type="AlphaFoldDB" id="A0A5J6N8B6"/>
<reference evidence="9 10" key="1">
    <citation type="submission" date="2019-08" db="EMBL/GenBank/DDBJ databases">
        <title>Hyperibacter terrae gen. nov., sp. nov. and Hyperibacter viscosus sp. nov., two new members in the family Rhodospirillaceae isolated from the rhizosphere of Hypericum perforatum.</title>
        <authorList>
            <person name="Noviana Z."/>
        </authorList>
    </citation>
    <scope>NUCLEOTIDE SEQUENCE [LARGE SCALE GENOMIC DNA]</scope>
    <source>
        <strain evidence="9 10">R5959</strain>
    </source>
</reference>
<keyword evidence="3 6" id="KW-0285">Flavoprotein</keyword>
<dbReference type="InterPro" id="IPR000172">
    <property type="entry name" value="GMC_OxRdtase_N"/>
</dbReference>
<protein>
    <submittedName>
        <fullName evidence="9">Oxygen-dependent choline dehydrogenase</fullName>
    </submittedName>
</protein>
<feature type="binding site" evidence="5">
    <location>
        <position position="229"/>
    </location>
    <ligand>
        <name>FAD</name>
        <dbReference type="ChEBI" id="CHEBI:57692"/>
    </ligand>
</feature>
<dbReference type="Gene3D" id="3.50.50.60">
    <property type="entry name" value="FAD/NAD(P)-binding domain"/>
    <property type="match status" value="1"/>
</dbReference>
<dbReference type="PANTHER" id="PTHR11552:SF147">
    <property type="entry name" value="CHOLINE DEHYDROGENASE, MITOCHONDRIAL"/>
    <property type="match status" value="1"/>
</dbReference>